<dbReference type="Proteomes" id="UP001600941">
    <property type="component" value="Unassembled WGS sequence"/>
</dbReference>
<dbReference type="PROSITE" id="PS50839">
    <property type="entry name" value="CHASE"/>
    <property type="match status" value="1"/>
</dbReference>
<evidence type="ECO:0000256" key="4">
    <source>
        <dbReference type="ARBA" id="ARBA00023136"/>
    </source>
</evidence>
<comment type="caution">
    <text evidence="8">The sequence shown here is derived from an EMBL/GenBank/DDBJ whole genome shotgun (WGS) entry which is preliminary data.</text>
</comment>
<dbReference type="SUPFAM" id="SSF55073">
    <property type="entry name" value="Nucleotide cyclase"/>
    <property type="match status" value="1"/>
</dbReference>
<evidence type="ECO:0000259" key="7">
    <source>
        <dbReference type="PROSITE" id="PS50887"/>
    </source>
</evidence>
<dbReference type="InterPro" id="IPR050469">
    <property type="entry name" value="Diguanylate_Cyclase"/>
</dbReference>
<dbReference type="RefSeq" id="WP_227210907.1">
    <property type="nucleotide sequence ID" value="NZ_BAABZQ010000001.1"/>
</dbReference>
<evidence type="ECO:0000256" key="5">
    <source>
        <dbReference type="SAM" id="Phobius"/>
    </source>
</evidence>
<keyword evidence="2 5" id="KW-0812">Transmembrane</keyword>
<dbReference type="SMART" id="SM00267">
    <property type="entry name" value="GGDEF"/>
    <property type="match status" value="1"/>
</dbReference>
<dbReference type="Gene3D" id="3.30.70.270">
    <property type="match status" value="1"/>
</dbReference>
<sequence>MEKHSKKKRWMITGISVTLALASVCMVVCLYMYQKNSSMRNARYVLRGEISKLQYAIDSQLFTTKALEVIVTSNHGEVVNFDKAAESLYEKDASIRSLQLAPDGNVTYVYPLEGNEEAFGDLFSDPDRKTEAEYARDTGKMTLAGPYELSQGGMGIVARNPIYLTNEDGQKTFWGFSIVVLNVPEIFDEINLKALNGQGYKYKIWRIHPDTGKVQNIIQNADFSVTDAVEDVIQVPNGTWHLSIIPKKGWVPMEYIWIESIVCSLILVLAVMVINGILTSAEQKKELAKLVNTDPLTGLHNGRYFMNCLKEFVLQNRPCVLYYLDMDRFKQINDRFGHDIGDKFLKESAARMQKCLSEEDLAFRTGGDEFTVLAAGGKGDEFYEKLKERLKEEIGRPYILSECTLHPHVSIGYARYPEEQENAEALIRQADQRMYEEKRQIHH</sequence>
<dbReference type="PANTHER" id="PTHR45138:SF9">
    <property type="entry name" value="DIGUANYLATE CYCLASE DGCM-RELATED"/>
    <property type="match status" value="1"/>
</dbReference>
<keyword evidence="4 5" id="KW-0472">Membrane</keyword>
<dbReference type="InterPro" id="IPR043128">
    <property type="entry name" value="Rev_trsase/Diguanyl_cyclase"/>
</dbReference>
<evidence type="ECO:0000256" key="1">
    <source>
        <dbReference type="ARBA" id="ARBA00004370"/>
    </source>
</evidence>
<proteinExistence type="predicted"/>
<evidence type="ECO:0000256" key="3">
    <source>
        <dbReference type="ARBA" id="ARBA00022989"/>
    </source>
</evidence>
<dbReference type="SMART" id="SM01079">
    <property type="entry name" value="CHASE"/>
    <property type="match status" value="1"/>
</dbReference>
<dbReference type="InterPro" id="IPR006189">
    <property type="entry name" value="CHASE_dom"/>
</dbReference>
<accession>A0ABQ0BVF0</accession>
<dbReference type="Pfam" id="PF00990">
    <property type="entry name" value="GGDEF"/>
    <property type="match status" value="1"/>
</dbReference>
<dbReference type="PROSITE" id="PS50887">
    <property type="entry name" value="GGDEF"/>
    <property type="match status" value="1"/>
</dbReference>
<dbReference type="PANTHER" id="PTHR45138">
    <property type="entry name" value="REGULATORY COMPONENTS OF SENSORY TRANSDUCTION SYSTEM"/>
    <property type="match status" value="1"/>
</dbReference>
<reference evidence="8 9" key="1">
    <citation type="submission" date="2024-04" db="EMBL/GenBank/DDBJ databases">
        <title>Defined microbial consortia suppress multidrug-resistant proinflammatory Enterobacteriaceae via ecological control.</title>
        <authorList>
            <person name="Furuichi M."/>
            <person name="Kawaguchi T."/>
            <person name="Pust M."/>
            <person name="Yasuma K."/>
            <person name="Plichta D."/>
            <person name="Hasegawa N."/>
            <person name="Ohya T."/>
            <person name="Bhattarai S."/>
            <person name="Sasajima S."/>
            <person name="Aoto Y."/>
            <person name="Tuganbaev T."/>
            <person name="Yaginuma M."/>
            <person name="Ueda M."/>
            <person name="Okahashi N."/>
            <person name="Amafuji K."/>
            <person name="Kiridooshi Y."/>
            <person name="Sugita K."/>
            <person name="Strazar M."/>
            <person name="Skelly A."/>
            <person name="Suda W."/>
            <person name="Hattori M."/>
            <person name="Nakamoto N."/>
            <person name="Caballero S."/>
            <person name="Norman J."/>
            <person name="Olle B."/>
            <person name="Tanoue T."/>
            <person name="Arita M."/>
            <person name="Bucci V."/>
            <person name="Atarashi K."/>
            <person name="Xavier R."/>
            <person name="Honda K."/>
        </authorList>
    </citation>
    <scope>NUCLEOTIDE SEQUENCE [LARGE SCALE GENOMIC DNA]</scope>
    <source>
        <strain evidence="9">k34-0107-D12</strain>
    </source>
</reference>
<dbReference type="InterPro" id="IPR000160">
    <property type="entry name" value="GGDEF_dom"/>
</dbReference>
<protein>
    <submittedName>
        <fullName evidence="8">Sensor domain-containing diguanylate cyclase</fullName>
    </submittedName>
</protein>
<feature type="domain" description="CHASE" evidence="6">
    <location>
        <begin position="106"/>
        <end position="196"/>
    </location>
</feature>
<feature type="transmembrane region" description="Helical" evidence="5">
    <location>
        <begin position="12"/>
        <end position="33"/>
    </location>
</feature>
<evidence type="ECO:0000259" key="6">
    <source>
        <dbReference type="PROSITE" id="PS50839"/>
    </source>
</evidence>
<dbReference type="Gene3D" id="3.30.450.350">
    <property type="entry name" value="CHASE domain"/>
    <property type="match status" value="1"/>
</dbReference>
<dbReference type="Pfam" id="PF03924">
    <property type="entry name" value="CHASE"/>
    <property type="match status" value="1"/>
</dbReference>
<dbReference type="InterPro" id="IPR029787">
    <property type="entry name" value="Nucleotide_cyclase"/>
</dbReference>
<dbReference type="CDD" id="cd01949">
    <property type="entry name" value="GGDEF"/>
    <property type="match status" value="1"/>
</dbReference>
<keyword evidence="9" id="KW-1185">Reference proteome</keyword>
<evidence type="ECO:0000256" key="2">
    <source>
        <dbReference type="ARBA" id="ARBA00022692"/>
    </source>
</evidence>
<gene>
    <name evidence="8" type="ORF">K340107D12_33340</name>
</gene>
<comment type="subcellular location">
    <subcellularLocation>
        <location evidence="1">Membrane</location>
    </subcellularLocation>
</comment>
<organism evidence="8 9">
    <name type="scientific">Blautia parvula</name>
    <dbReference type="NCBI Taxonomy" id="2877527"/>
    <lineage>
        <taxon>Bacteria</taxon>
        <taxon>Bacillati</taxon>
        <taxon>Bacillota</taxon>
        <taxon>Clostridia</taxon>
        <taxon>Lachnospirales</taxon>
        <taxon>Lachnospiraceae</taxon>
        <taxon>Blautia</taxon>
    </lineage>
</organism>
<evidence type="ECO:0000313" key="8">
    <source>
        <dbReference type="EMBL" id="GAA6500518.1"/>
    </source>
</evidence>
<dbReference type="NCBIfam" id="TIGR00254">
    <property type="entry name" value="GGDEF"/>
    <property type="match status" value="1"/>
</dbReference>
<dbReference type="InterPro" id="IPR042240">
    <property type="entry name" value="CHASE_sf"/>
</dbReference>
<dbReference type="EMBL" id="BAABZQ010000001">
    <property type="protein sequence ID" value="GAA6500518.1"/>
    <property type="molecule type" value="Genomic_DNA"/>
</dbReference>
<feature type="transmembrane region" description="Helical" evidence="5">
    <location>
        <begin position="255"/>
        <end position="278"/>
    </location>
</feature>
<evidence type="ECO:0000313" key="9">
    <source>
        <dbReference type="Proteomes" id="UP001600941"/>
    </source>
</evidence>
<name>A0ABQ0BVF0_9FIRM</name>
<keyword evidence="3 5" id="KW-1133">Transmembrane helix</keyword>
<feature type="domain" description="GGDEF" evidence="7">
    <location>
        <begin position="317"/>
        <end position="443"/>
    </location>
</feature>